<dbReference type="Proteomes" id="UP001595979">
    <property type="component" value="Unassembled WGS sequence"/>
</dbReference>
<gene>
    <name evidence="2" type="ORF">ACFPQ6_13685</name>
</gene>
<protein>
    <submittedName>
        <fullName evidence="2">Uncharacterized protein</fullName>
    </submittedName>
</protein>
<proteinExistence type="predicted"/>
<dbReference type="RefSeq" id="WP_380050447.1">
    <property type="nucleotide sequence ID" value="NZ_JBHSOH010000020.1"/>
</dbReference>
<feature type="region of interest" description="Disordered" evidence="1">
    <location>
        <begin position="1"/>
        <end position="24"/>
    </location>
</feature>
<feature type="compositionally biased region" description="Basic and acidic residues" evidence="1">
    <location>
        <begin position="8"/>
        <end position="24"/>
    </location>
</feature>
<accession>A0ABW1DQI7</accession>
<evidence type="ECO:0000313" key="3">
    <source>
        <dbReference type="Proteomes" id="UP001595979"/>
    </source>
</evidence>
<name>A0ABW1DQI7_9DEIO</name>
<keyword evidence="3" id="KW-1185">Reference proteome</keyword>
<organism evidence="2 3">
    <name type="scientific">Deinococcus petrolearius</name>
    <dbReference type="NCBI Taxonomy" id="1751295"/>
    <lineage>
        <taxon>Bacteria</taxon>
        <taxon>Thermotogati</taxon>
        <taxon>Deinococcota</taxon>
        <taxon>Deinococci</taxon>
        <taxon>Deinococcales</taxon>
        <taxon>Deinococcaceae</taxon>
        <taxon>Deinococcus</taxon>
    </lineage>
</organism>
<sequence>MPPLPPDDAPREDTTGVPDDRQKDAFEVPDSWNQLVLELMLEGPMTVEEHEARAAAEKPRILN</sequence>
<dbReference type="EMBL" id="JBHSOH010000020">
    <property type="protein sequence ID" value="MFC5849359.1"/>
    <property type="molecule type" value="Genomic_DNA"/>
</dbReference>
<evidence type="ECO:0000256" key="1">
    <source>
        <dbReference type="SAM" id="MobiDB-lite"/>
    </source>
</evidence>
<evidence type="ECO:0000313" key="2">
    <source>
        <dbReference type="EMBL" id="MFC5849359.1"/>
    </source>
</evidence>
<reference evidence="3" key="1">
    <citation type="journal article" date="2019" name="Int. J. Syst. Evol. Microbiol.">
        <title>The Global Catalogue of Microorganisms (GCM) 10K type strain sequencing project: providing services to taxonomists for standard genome sequencing and annotation.</title>
        <authorList>
            <consortium name="The Broad Institute Genomics Platform"/>
            <consortium name="The Broad Institute Genome Sequencing Center for Infectious Disease"/>
            <person name="Wu L."/>
            <person name="Ma J."/>
        </authorList>
    </citation>
    <scope>NUCLEOTIDE SEQUENCE [LARGE SCALE GENOMIC DNA]</scope>
    <source>
        <strain evidence="3">CGMCC 1.15053</strain>
    </source>
</reference>
<comment type="caution">
    <text evidence="2">The sequence shown here is derived from an EMBL/GenBank/DDBJ whole genome shotgun (WGS) entry which is preliminary data.</text>
</comment>